<dbReference type="Proteomes" id="UP000184388">
    <property type="component" value="Unassembled WGS sequence"/>
</dbReference>
<protein>
    <submittedName>
        <fullName evidence="8">Aromatic-L-amino-acid decarboxylase</fullName>
    </submittedName>
</protein>
<dbReference type="GO" id="GO:0005737">
    <property type="term" value="C:cytoplasm"/>
    <property type="evidence" value="ECO:0007669"/>
    <property type="project" value="TreeGrafter"/>
</dbReference>
<evidence type="ECO:0000256" key="2">
    <source>
        <dbReference type="ARBA" id="ARBA00009533"/>
    </source>
</evidence>
<dbReference type="PRINTS" id="PR00800">
    <property type="entry name" value="YHDCRBOXLASE"/>
</dbReference>
<gene>
    <name evidence="8" type="ORF">SAMN05216268_13723</name>
</gene>
<keyword evidence="4 6" id="KW-0663">Pyridoxal phosphate</keyword>
<dbReference type="Gene3D" id="3.90.1150.10">
    <property type="entry name" value="Aspartate Aminotransferase, domain 1"/>
    <property type="match status" value="1"/>
</dbReference>
<dbReference type="InterPro" id="IPR015421">
    <property type="entry name" value="PyrdxlP-dep_Trfase_major"/>
</dbReference>
<feature type="modified residue" description="N6-(pyridoxal phosphate)lysine" evidence="6">
    <location>
        <position position="292"/>
    </location>
</feature>
<dbReference type="Pfam" id="PF00282">
    <property type="entry name" value="Pyridoxal_deC"/>
    <property type="match status" value="1"/>
</dbReference>
<keyword evidence="3" id="KW-0210">Decarboxylase</keyword>
<evidence type="ECO:0000313" key="8">
    <source>
        <dbReference type="EMBL" id="SHN32832.1"/>
    </source>
</evidence>
<accession>A0A9X8R0D2</accession>
<dbReference type="GO" id="GO:0006520">
    <property type="term" value="P:amino acid metabolic process"/>
    <property type="evidence" value="ECO:0007669"/>
    <property type="project" value="InterPro"/>
</dbReference>
<evidence type="ECO:0000256" key="1">
    <source>
        <dbReference type="ARBA" id="ARBA00001933"/>
    </source>
</evidence>
<dbReference type="SUPFAM" id="SSF53383">
    <property type="entry name" value="PLP-dependent transferases"/>
    <property type="match status" value="1"/>
</dbReference>
<dbReference type="PANTHER" id="PTHR11999:SF70">
    <property type="entry name" value="MIP05841P"/>
    <property type="match status" value="1"/>
</dbReference>
<dbReference type="InterPro" id="IPR010977">
    <property type="entry name" value="Aromatic_deC"/>
</dbReference>
<dbReference type="EMBL" id="FRBK01000037">
    <property type="protein sequence ID" value="SHN32832.1"/>
    <property type="molecule type" value="Genomic_DNA"/>
</dbReference>
<comment type="similarity">
    <text evidence="2 7">Belongs to the group II decarboxylase family.</text>
</comment>
<evidence type="ECO:0000256" key="4">
    <source>
        <dbReference type="ARBA" id="ARBA00022898"/>
    </source>
</evidence>
<dbReference type="GO" id="GO:0004058">
    <property type="term" value="F:aromatic-L-amino-acid decarboxylase activity"/>
    <property type="evidence" value="ECO:0007669"/>
    <property type="project" value="UniProtKB-ARBA"/>
</dbReference>
<dbReference type="GO" id="GO:0019752">
    <property type="term" value="P:carboxylic acid metabolic process"/>
    <property type="evidence" value="ECO:0007669"/>
    <property type="project" value="InterPro"/>
</dbReference>
<dbReference type="InterPro" id="IPR015424">
    <property type="entry name" value="PyrdxlP-dep_Trfase"/>
</dbReference>
<dbReference type="PANTHER" id="PTHR11999">
    <property type="entry name" value="GROUP II PYRIDOXAL-5-PHOSPHATE DECARBOXYLASE"/>
    <property type="match status" value="1"/>
</dbReference>
<proteinExistence type="inferred from homology"/>
<organism evidence="8 9">
    <name type="scientific">Streptomyces yunnanensis</name>
    <dbReference type="NCBI Taxonomy" id="156453"/>
    <lineage>
        <taxon>Bacteria</taxon>
        <taxon>Bacillati</taxon>
        <taxon>Actinomycetota</taxon>
        <taxon>Actinomycetes</taxon>
        <taxon>Kitasatosporales</taxon>
        <taxon>Streptomycetaceae</taxon>
        <taxon>Streptomyces</taxon>
    </lineage>
</organism>
<sequence>MREYPLEPSGPEMRAMSEAAMLVVEQFVNDLPEAPAKDLDGALELAEELREEAPEIGTSFEGLLNTVAVCSQKAVNNSGPGFMAYIPGGGLYVSALADFLAAGFNRYVSLAAKAPALAQIEATVVRWLCDLFDYPPEARGVLTSGGSMANFSAVITARKAKLGENFSTGVLYTSEQAHASCAKAAYLAGFPRERIRMVPTDERLRMDADALTAMIEADRAAGLRPFMVTASAGTTNTGSVDPMARVGEVARAHDMWFHVDAAYGGPFRMTEYGRRLFQGIESADSITLDPHKAFFIPYGTGALIVREGFRLRAAHHVEADYLQDTDGLDEQIPSASEYGMELSRDFRGLRLWLPVKHHGLAAFRAALEEKLELTRYLYDELRTTPGFEVPLDPDLTAVPFRYLPERGDPDAFNRRLLERINDSKRVFLSSTLLDGHFIIRACIVSHRTHRDRVEEAVRIIRSAVQDLLAPDAAAPLEQPAAR</sequence>
<dbReference type="InterPro" id="IPR002129">
    <property type="entry name" value="PyrdxlP-dep_de-COase"/>
</dbReference>
<dbReference type="Gene3D" id="3.40.640.10">
    <property type="entry name" value="Type I PLP-dependent aspartate aminotransferase-like (Major domain)"/>
    <property type="match status" value="1"/>
</dbReference>
<evidence type="ECO:0000256" key="3">
    <source>
        <dbReference type="ARBA" id="ARBA00022793"/>
    </source>
</evidence>
<dbReference type="InterPro" id="IPR015422">
    <property type="entry name" value="PyrdxlP-dep_Trfase_small"/>
</dbReference>
<keyword evidence="5 7" id="KW-0456">Lyase</keyword>
<dbReference type="AlphaFoldDB" id="A0A9X8R0D2"/>
<dbReference type="RefSeq" id="WP_167390915.1">
    <property type="nucleotide sequence ID" value="NZ_FRBK01000037.1"/>
</dbReference>
<name>A0A9X8R0D2_9ACTN</name>
<comment type="caution">
    <text evidence="8">The sequence shown here is derived from an EMBL/GenBank/DDBJ whole genome shotgun (WGS) entry which is preliminary data.</text>
</comment>
<evidence type="ECO:0000313" key="9">
    <source>
        <dbReference type="Proteomes" id="UP000184388"/>
    </source>
</evidence>
<dbReference type="GO" id="GO:0030170">
    <property type="term" value="F:pyridoxal phosphate binding"/>
    <property type="evidence" value="ECO:0007669"/>
    <property type="project" value="InterPro"/>
</dbReference>
<comment type="cofactor">
    <cofactor evidence="1 6 7">
        <name>pyridoxal 5'-phosphate</name>
        <dbReference type="ChEBI" id="CHEBI:597326"/>
    </cofactor>
</comment>
<evidence type="ECO:0000256" key="7">
    <source>
        <dbReference type="RuleBase" id="RU000382"/>
    </source>
</evidence>
<reference evidence="9" key="1">
    <citation type="submission" date="2016-11" db="EMBL/GenBank/DDBJ databases">
        <authorList>
            <person name="Jaros S."/>
            <person name="Januszkiewicz K."/>
            <person name="Wedrychowicz H."/>
        </authorList>
    </citation>
    <scope>NUCLEOTIDE SEQUENCE [LARGE SCALE GENOMIC DNA]</scope>
    <source>
        <strain evidence="9">CGMCC 4.3555</strain>
    </source>
</reference>
<evidence type="ECO:0000256" key="5">
    <source>
        <dbReference type="ARBA" id="ARBA00023239"/>
    </source>
</evidence>
<evidence type="ECO:0000256" key="6">
    <source>
        <dbReference type="PIRSR" id="PIRSR602129-50"/>
    </source>
</evidence>